<dbReference type="OrthoDB" id="7061362at2"/>
<evidence type="ECO:0000256" key="2">
    <source>
        <dbReference type="SAM" id="Phobius"/>
    </source>
</evidence>
<feature type="region of interest" description="Disordered" evidence="1">
    <location>
        <begin position="33"/>
        <end position="52"/>
    </location>
</feature>
<keyword evidence="2" id="KW-0812">Transmembrane</keyword>
<protein>
    <submittedName>
        <fullName evidence="3">Uncharacterized protein</fullName>
    </submittedName>
</protein>
<sequence length="238" mass="26058">MSTAQPARAPISRPASIEVRYLDEAGKPRAMGYRAAGAKDEGDAGGRRGTEGRQGETLELRLRWFGVHHALLLILCIWWDAIFIRTGIPRLILDYGARVAVQGLDPGGPKLVFVLLALLAYSAMCAGVTYYTLAGLLNRTRVVVDGERLTVRHGPVPWSPRRVVDTRTIQRFRVERVTEYRPGSTYDLNAVLAGGSTVRLLRRTTRVHARFAEQVLSDHLGLAESPPSTAKAVSSASS</sequence>
<gene>
    <name evidence="3" type="ORF">CAP_1908</name>
</gene>
<dbReference type="EMBL" id="ASRX01000016">
    <property type="protein sequence ID" value="EYF06378.1"/>
    <property type="molecule type" value="Genomic_DNA"/>
</dbReference>
<dbReference type="RefSeq" id="WP_052374861.1">
    <property type="nucleotide sequence ID" value="NZ_ASRX01000016.1"/>
</dbReference>
<evidence type="ECO:0000256" key="1">
    <source>
        <dbReference type="SAM" id="MobiDB-lite"/>
    </source>
</evidence>
<comment type="caution">
    <text evidence="3">The sequence shown here is derived from an EMBL/GenBank/DDBJ whole genome shotgun (WGS) entry which is preliminary data.</text>
</comment>
<keyword evidence="4" id="KW-1185">Reference proteome</keyword>
<feature type="transmembrane region" description="Helical" evidence="2">
    <location>
        <begin position="70"/>
        <end position="92"/>
    </location>
</feature>
<dbReference type="Proteomes" id="UP000019678">
    <property type="component" value="Unassembled WGS sequence"/>
</dbReference>
<proteinExistence type="predicted"/>
<feature type="compositionally biased region" description="Basic and acidic residues" evidence="1">
    <location>
        <begin position="37"/>
        <end position="52"/>
    </location>
</feature>
<keyword evidence="2" id="KW-1133">Transmembrane helix</keyword>
<evidence type="ECO:0000313" key="4">
    <source>
        <dbReference type="Proteomes" id="UP000019678"/>
    </source>
</evidence>
<dbReference type="AlphaFoldDB" id="A0A017TAR7"/>
<name>A0A017TAR7_9BACT</name>
<organism evidence="3 4">
    <name type="scientific">Chondromyces apiculatus DSM 436</name>
    <dbReference type="NCBI Taxonomy" id="1192034"/>
    <lineage>
        <taxon>Bacteria</taxon>
        <taxon>Pseudomonadati</taxon>
        <taxon>Myxococcota</taxon>
        <taxon>Polyangia</taxon>
        <taxon>Polyangiales</taxon>
        <taxon>Polyangiaceae</taxon>
        <taxon>Chondromyces</taxon>
    </lineage>
</organism>
<accession>A0A017TAR7</accession>
<feature type="transmembrane region" description="Helical" evidence="2">
    <location>
        <begin position="112"/>
        <end position="133"/>
    </location>
</feature>
<keyword evidence="2" id="KW-0472">Membrane</keyword>
<reference evidence="3 4" key="1">
    <citation type="submission" date="2013-05" db="EMBL/GenBank/DDBJ databases">
        <title>Genome assembly of Chondromyces apiculatus DSM 436.</title>
        <authorList>
            <person name="Sharma G."/>
            <person name="Khatri I."/>
            <person name="Kaur C."/>
            <person name="Mayilraj S."/>
            <person name="Subramanian S."/>
        </authorList>
    </citation>
    <scope>NUCLEOTIDE SEQUENCE [LARGE SCALE GENOMIC DNA]</scope>
    <source>
        <strain evidence="3 4">DSM 436</strain>
    </source>
</reference>
<evidence type="ECO:0000313" key="3">
    <source>
        <dbReference type="EMBL" id="EYF06378.1"/>
    </source>
</evidence>